<dbReference type="CDD" id="cd00038">
    <property type="entry name" value="CAP_ED"/>
    <property type="match status" value="1"/>
</dbReference>
<dbReference type="Gene3D" id="1.10.287.630">
    <property type="entry name" value="Helix hairpin bin"/>
    <property type="match status" value="1"/>
</dbReference>
<evidence type="ECO:0000256" key="5">
    <source>
        <dbReference type="ARBA" id="ARBA00023065"/>
    </source>
</evidence>
<evidence type="ECO:0000259" key="11">
    <source>
        <dbReference type="PROSITE" id="PS50042"/>
    </source>
</evidence>
<keyword evidence="3" id="KW-0812">Transmembrane</keyword>
<keyword evidence="2" id="KW-0813">Transport</keyword>
<dbReference type="FunFam" id="2.60.120.10:FF:000002">
    <property type="entry name" value="Cyclic nucleotide gated channel alpha 1a"/>
    <property type="match status" value="1"/>
</dbReference>
<dbReference type="PROSITE" id="PS00888">
    <property type="entry name" value="CNMP_BINDING_1"/>
    <property type="match status" value="1"/>
</dbReference>
<keyword evidence="6" id="KW-0472">Membrane</keyword>
<evidence type="ECO:0000313" key="13">
    <source>
        <dbReference type="Proteomes" id="UP000748531"/>
    </source>
</evidence>
<dbReference type="InterPro" id="IPR000595">
    <property type="entry name" value="cNMP-bd_dom"/>
</dbReference>
<feature type="signal peptide" evidence="10">
    <location>
        <begin position="1"/>
        <end position="17"/>
    </location>
</feature>
<dbReference type="FunFam" id="1.10.287.630:FF:000001">
    <property type="entry name" value="Cyclic nucleotide-gated channel alpha 3"/>
    <property type="match status" value="1"/>
</dbReference>
<comment type="caution">
    <text evidence="12">The sequence shown here is derived from an EMBL/GenBank/DDBJ whole genome shotgun (WGS) entry which is preliminary data.</text>
</comment>
<dbReference type="GO" id="GO:0005223">
    <property type="term" value="F:intracellularly cGMP-activated cation channel activity"/>
    <property type="evidence" value="ECO:0007669"/>
    <property type="project" value="TreeGrafter"/>
</dbReference>
<dbReference type="GO" id="GO:0005222">
    <property type="term" value="F:intracellularly cAMP-activated cation channel activity"/>
    <property type="evidence" value="ECO:0007669"/>
    <property type="project" value="TreeGrafter"/>
</dbReference>
<accession>A0A8J4T595</accession>
<keyword evidence="13" id="KW-1185">Reference proteome</keyword>
<comment type="subcellular location">
    <subcellularLocation>
        <location evidence="1">Membrane</location>
        <topology evidence="1">Multi-pass membrane protein</topology>
    </subcellularLocation>
</comment>
<feature type="compositionally biased region" description="Basic and acidic residues" evidence="9">
    <location>
        <begin position="458"/>
        <end position="469"/>
    </location>
</feature>
<dbReference type="GO" id="GO:0044877">
    <property type="term" value="F:protein-containing complex binding"/>
    <property type="evidence" value="ECO:0007669"/>
    <property type="project" value="TreeGrafter"/>
</dbReference>
<dbReference type="OrthoDB" id="421226at2759"/>
<name>A0A8J4T595_9TREM</name>
<keyword evidence="10" id="KW-0732">Signal</keyword>
<organism evidence="12 13">
    <name type="scientific">Paragonimus heterotremus</name>
    <dbReference type="NCBI Taxonomy" id="100268"/>
    <lineage>
        <taxon>Eukaryota</taxon>
        <taxon>Metazoa</taxon>
        <taxon>Spiralia</taxon>
        <taxon>Lophotrochozoa</taxon>
        <taxon>Platyhelminthes</taxon>
        <taxon>Trematoda</taxon>
        <taxon>Digenea</taxon>
        <taxon>Plagiorchiida</taxon>
        <taxon>Troglotremata</taxon>
        <taxon>Troglotrematidae</taxon>
        <taxon>Paragonimus</taxon>
    </lineage>
</organism>
<keyword evidence="5" id="KW-0406">Ion transport</keyword>
<dbReference type="SUPFAM" id="SSF51206">
    <property type="entry name" value="cAMP-binding domain-like"/>
    <property type="match status" value="1"/>
</dbReference>
<dbReference type="InterPro" id="IPR014710">
    <property type="entry name" value="RmlC-like_jellyroll"/>
</dbReference>
<dbReference type="SMART" id="SM00100">
    <property type="entry name" value="cNMP"/>
    <property type="match status" value="1"/>
</dbReference>
<evidence type="ECO:0000256" key="4">
    <source>
        <dbReference type="ARBA" id="ARBA00022989"/>
    </source>
</evidence>
<keyword evidence="8" id="KW-0407">Ion channel</keyword>
<evidence type="ECO:0000256" key="10">
    <source>
        <dbReference type="SAM" id="SignalP"/>
    </source>
</evidence>
<feature type="domain" description="Cyclic nucleotide-binding" evidence="11">
    <location>
        <begin position="90"/>
        <end position="211"/>
    </location>
</feature>
<feature type="region of interest" description="Disordered" evidence="9">
    <location>
        <begin position="252"/>
        <end position="273"/>
    </location>
</feature>
<reference evidence="12" key="1">
    <citation type="submission" date="2019-05" db="EMBL/GenBank/DDBJ databases">
        <title>Annotation for the trematode Paragonimus heterotremus.</title>
        <authorList>
            <person name="Choi Y.-J."/>
        </authorList>
    </citation>
    <scope>NUCLEOTIDE SEQUENCE</scope>
    <source>
        <strain evidence="12">LC</strain>
    </source>
</reference>
<dbReference type="PANTHER" id="PTHR45638:SF4">
    <property type="entry name" value="CYCLIC NUCLEOTIDE-BINDING DOMAIN-CONTAINING PROTEIN"/>
    <property type="match status" value="1"/>
</dbReference>
<dbReference type="InterPro" id="IPR018490">
    <property type="entry name" value="cNMP-bd_dom_sf"/>
</dbReference>
<evidence type="ECO:0000256" key="7">
    <source>
        <dbReference type="ARBA" id="ARBA00023286"/>
    </source>
</evidence>
<evidence type="ECO:0000256" key="3">
    <source>
        <dbReference type="ARBA" id="ARBA00022692"/>
    </source>
</evidence>
<feature type="chain" id="PRO_5035307567" evidence="10">
    <location>
        <begin position="18"/>
        <end position="711"/>
    </location>
</feature>
<dbReference type="GO" id="GO:0017071">
    <property type="term" value="C:intracellular cyclic nucleotide activated cation channel complex"/>
    <property type="evidence" value="ECO:0007669"/>
    <property type="project" value="TreeGrafter"/>
</dbReference>
<keyword evidence="7" id="KW-1071">Ligand-gated ion channel</keyword>
<dbReference type="GO" id="GO:0005886">
    <property type="term" value="C:plasma membrane"/>
    <property type="evidence" value="ECO:0007669"/>
    <property type="project" value="TreeGrafter"/>
</dbReference>
<evidence type="ECO:0000256" key="6">
    <source>
        <dbReference type="ARBA" id="ARBA00023136"/>
    </source>
</evidence>
<evidence type="ECO:0000256" key="9">
    <source>
        <dbReference type="SAM" id="MobiDB-lite"/>
    </source>
</evidence>
<dbReference type="EMBL" id="LUCH01000055">
    <property type="protein sequence ID" value="KAF5406256.1"/>
    <property type="molecule type" value="Genomic_DNA"/>
</dbReference>
<dbReference type="InterPro" id="IPR018488">
    <property type="entry name" value="cNMP-bd_CS"/>
</dbReference>
<dbReference type="PANTHER" id="PTHR45638">
    <property type="entry name" value="CYCLIC NUCLEOTIDE-GATED CATION CHANNEL SUBUNIT A"/>
    <property type="match status" value="1"/>
</dbReference>
<evidence type="ECO:0000256" key="2">
    <source>
        <dbReference type="ARBA" id="ARBA00022448"/>
    </source>
</evidence>
<dbReference type="AlphaFoldDB" id="A0A8J4T595"/>
<gene>
    <name evidence="12" type="ORF">PHET_00192</name>
</gene>
<dbReference type="Pfam" id="PF00027">
    <property type="entry name" value="cNMP_binding"/>
    <property type="match status" value="1"/>
</dbReference>
<protein>
    <submittedName>
        <fullName evidence="12">Cyclic nucleotide-gated cation channel</fullName>
    </submittedName>
</protein>
<proteinExistence type="predicted"/>
<evidence type="ECO:0000256" key="8">
    <source>
        <dbReference type="ARBA" id="ARBA00023303"/>
    </source>
</evidence>
<keyword evidence="4" id="KW-1133">Transmembrane helix</keyword>
<evidence type="ECO:0000256" key="1">
    <source>
        <dbReference type="ARBA" id="ARBA00004141"/>
    </source>
</evidence>
<dbReference type="PROSITE" id="PS50042">
    <property type="entry name" value="CNMP_BINDING_3"/>
    <property type="match status" value="1"/>
</dbReference>
<dbReference type="InterPro" id="IPR050866">
    <property type="entry name" value="CNG_cation_channel"/>
</dbReference>
<sequence length="711" mass="80637">MKFVLLQLFFITPYFHNICLISAHLDCVKNYLSLRRVPYSLQERVINWFDYLWYTNKITDEENVLNDLPDKLRAEIAIQMHLDTLKRVEIFQNTEEGFLSELVLHLRMVLFAPGDYVCRKGEIGKQMFIVNRGTLHVLGDDNKSVLATLRAGSYFGELSILNLGQYGNRRSASVRSLGYSDLFRLSKSDLWDVLKEYPGARRKLEYHAYKKIHDFKVHRREDGKAQDQFSEHPFPGWGDELRRLGETMSTDSIAISPHNGEHNGNASDGYGSDPSRLSAPVCCWQHQQPVTPPVNKRHADRNPTIIPVQVSKSGVGKSNPTIQTLTQYSIQSSGNAEEIFRCGTCQCSQIHNGVQSSPLIPQHSLRHGTVSLDVNSAPQNVTRSYLPTNRDASMPTKLVSSVVRTFCTQCISSYSCKNSSVDNSYETCPLHRPITYIEDTDNHPVRFGLGDDPDETPPETKQDKLKEDKVKQDITEPGNNVPAIYFEKASSSSSSCSPSSHSAECADTVCTPLQSIPYSLHTTWDSTDFLDLPRTRSSSICTSSKRPPWLGLARLNNSNNNGVRQSENVCVHKIPISTSSTDEMWPDGSKYELLREFSRLQQRVYLLEQENFLLKSRQHVQTLFDNVERWTTNVSNKCHTIHERDSTGATTPNISVKRSTSLQVPSIGRPYRRHSRPVQRKYATIETPSDEFDIESSISDFTETERIPRSY</sequence>
<dbReference type="Gene3D" id="2.60.120.10">
    <property type="entry name" value="Jelly Rolls"/>
    <property type="match status" value="1"/>
</dbReference>
<dbReference type="Proteomes" id="UP000748531">
    <property type="component" value="Unassembled WGS sequence"/>
</dbReference>
<dbReference type="GO" id="GO:0030553">
    <property type="term" value="F:cGMP binding"/>
    <property type="evidence" value="ECO:0007669"/>
    <property type="project" value="TreeGrafter"/>
</dbReference>
<evidence type="ECO:0000313" key="12">
    <source>
        <dbReference type="EMBL" id="KAF5406256.1"/>
    </source>
</evidence>
<feature type="region of interest" description="Disordered" evidence="9">
    <location>
        <begin position="448"/>
        <end position="469"/>
    </location>
</feature>
<dbReference type="PROSITE" id="PS00889">
    <property type="entry name" value="CNMP_BINDING_2"/>
    <property type="match status" value="1"/>
</dbReference>